<gene>
    <name evidence="1" type="ORF">BN10_590018</name>
</gene>
<accession>N0E3W5</accession>
<organism evidence="1 2">
    <name type="scientific">Phycicoccus elongatus Lp2</name>
    <dbReference type="NCBI Taxonomy" id="1193181"/>
    <lineage>
        <taxon>Bacteria</taxon>
        <taxon>Bacillati</taxon>
        <taxon>Actinomycetota</taxon>
        <taxon>Actinomycetes</taxon>
        <taxon>Micrococcales</taxon>
        <taxon>Intrasporangiaceae</taxon>
        <taxon>Phycicoccus</taxon>
    </lineage>
</organism>
<protein>
    <submittedName>
        <fullName evidence="1">Uncharacterized protein</fullName>
    </submittedName>
</protein>
<dbReference type="EMBL" id="CAIZ01000129">
    <property type="protein sequence ID" value="CCH70501.1"/>
    <property type="molecule type" value="Genomic_DNA"/>
</dbReference>
<keyword evidence="2" id="KW-1185">Reference proteome</keyword>
<dbReference type="AlphaFoldDB" id="N0E3W5"/>
<reference evidence="1 2" key="1">
    <citation type="journal article" date="2013" name="ISME J.">
        <title>A metabolic model for members of the genus Tetrasphaera involved in enhanced biological phosphorus removal.</title>
        <authorList>
            <person name="Kristiansen R."/>
            <person name="Nguyen H.T.T."/>
            <person name="Saunders A.M."/>
            <person name="Nielsen J.L."/>
            <person name="Wimmer R."/>
            <person name="Le V.Q."/>
            <person name="McIlroy S.J."/>
            <person name="Petrovski S."/>
            <person name="Seviour R.J."/>
            <person name="Calteau A."/>
            <person name="Nielsen K.L."/>
            <person name="Nielsen P.H."/>
        </authorList>
    </citation>
    <scope>NUCLEOTIDE SEQUENCE [LARGE SCALE GENOMIC DNA]</scope>
    <source>
        <strain evidence="1 2">Lp2</strain>
    </source>
</reference>
<dbReference type="Proteomes" id="UP000013167">
    <property type="component" value="Unassembled WGS sequence"/>
</dbReference>
<comment type="caution">
    <text evidence="1">The sequence shown here is derived from an EMBL/GenBank/DDBJ whole genome shotgun (WGS) entry which is preliminary data.</text>
</comment>
<proteinExistence type="predicted"/>
<evidence type="ECO:0000313" key="1">
    <source>
        <dbReference type="EMBL" id="CCH70501.1"/>
    </source>
</evidence>
<dbReference type="HOGENOM" id="CLU_3410413_0_0_11"/>
<name>N0E3W5_9MICO</name>
<sequence length="29" mass="3327">MSHDVDSHADLHQFKVLCGTISKRFNARL</sequence>
<evidence type="ECO:0000313" key="2">
    <source>
        <dbReference type="Proteomes" id="UP000013167"/>
    </source>
</evidence>